<dbReference type="Proteomes" id="UP000315995">
    <property type="component" value="Chromosome"/>
</dbReference>
<dbReference type="PRINTS" id="PR01035">
    <property type="entry name" value="TCRTETA"/>
</dbReference>
<feature type="transmembrane region" description="Helical" evidence="6">
    <location>
        <begin position="166"/>
        <end position="187"/>
    </location>
</feature>
<evidence type="ECO:0000256" key="6">
    <source>
        <dbReference type="SAM" id="Phobius"/>
    </source>
</evidence>
<feature type="transmembrane region" description="Helical" evidence="6">
    <location>
        <begin position="217"/>
        <end position="241"/>
    </location>
</feature>
<feature type="domain" description="Major facilitator superfamily (MFS) profile" evidence="7">
    <location>
        <begin position="6"/>
        <end position="396"/>
    </location>
</feature>
<feature type="transmembrane region" description="Helical" evidence="6">
    <location>
        <begin position="253"/>
        <end position="271"/>
    </location>
</feature>
<feature type="transmembrane region" description="Helical" evidence="6">
    <location>
        <begin position="374"/>
        <end position="391"/>
    </location>
</feature>
<dbReference type="EMBL" id="CP041186">
    <property type="protein sequence ID" value="QDG49845.1"/>
    <property type="molecule type" value="Genomic_DNA"/>
</dbReference>
<dbReference type="InterPro" id="IPR001958">
    <property type="entry name" value="Tet-R_TetA/multi-R_MdtG-like"/>
</dbReference>
<dbReference type="InterPro" id="IPR036259">
    <property type="entry name" value="MFS_trans_sf"/>
</dbReference>
<keyword evidence="4 6" id="KW-1133">Transmembrane helix</keyword>
<comment type="subcellular location">
    <subcellularLocation>
        <location evidence="1">Membrane</location>
        <topology evidence="1">Multi-pass membrane protein</topology>
    </subcellularLocation>
</comment>
<evidence type="ECO:0000256" key="4">
    <source>
        <dbReference type="ARBA" id="ARBA00022989"/>
    </source>
</evidence>
<dbReference type="SUPFAM" id="SSF103473">
    <property type="entry name" value="MFS general substrate transporter"/>
    <property type="match status" value="1"/>
</dbReference>
<evidence type="ECO:0000313" key="8">
    <source>
        <dbReference type="EMBL" id="QDG49845.1"/>
    </source>
</evidence>
<organism evidence="8 9">
    <name type="scientific">Persicimonas caeni</name>
    <dbReference type="NCBI Taxonomy" id="2292766"/>
    <lineage>
        <taxon>Bacteria</taxon>
        <taxon>Deltaproteobacteria</taxon>
        <taxon>Bradymonadales</taxon>
        <taxon>Bradymonadaceae</taxon>
        <taxon>Persicimonas</taxon>
    </lineage>
</organism>
<dbReference type="GO" id="GO:0016020">
    <property type="term" value="C:membrane"/>
    <property type="evidence" value="ECO:0007669"/>
    <property type="project" value="UniProtKB-SubCell"/>
</dbReference>
<keyword evidence="3 6" id="KW-0812">Transmembrane</keyword>
<dbReference type="InterPro" id="IPR011701">
    <property type="entry name" value="MFS"/>
</dbReference>
<accession>A0A5B8Y4Y5</accession>
<reference evidence="8 9" key="1">
    <citation type="submission" date="2019-06" db="EMBL/GenBank/DDBJ databases">
        <title>Persicimonas caeni gen. nov., sp. nov., a predatory bacterium isolated from solar saltern.</title>
        <authorList>
            <person name="Wang S."/>
        </authorList>
    </citation>
    <scope>NUCLEOTIDE SEQUENCE [LARGE SCALE GENOMIC DNA]</scope>
    <source>
        <strain evidence="8 9">YN101</strain>
    </source>
</reference>
<feature type="transmembrane region" description="Helical" evidence="6">
    <location>
        <begin position="130"/>
        <end position="154"/>
    </location>
</feature>
<feature type="transmembrane region" description="Helical" evidence="6">
    <location>
        <begin position="95"/>
        <end position="118"/>
    </location>
</feature>
<dbReference type="PANTHER" id="PTHR23504">
    <property type="entry name" value="MAJOR FACILITATOR SUPERFAMILY DOMAIN-CONTAINING PROTEIN 10"/>
    <property type="match status" value="1"/>
</dbReference>
<name>A0A4Y6PQ11_PERCE</name>
<dbReference type="OrthoDB" id="9812221at2"/>
<dbReference type="Gene3D" id="1.20.1250.20">
    <property type="entry name" value="MFS general substrate transporter like domains"/>
    <property type="match status" value="1"/>
</dbReference>
<gene>
    <name evidence="8" type="ORF">FIV42_03545</name>
</gene>
<keyword evidence="2" id="KW-0813">Transport</keyword>
<dbReference type="Pfam" id="PF07690">
    <property type="entry name" value="MFS_1"/>
    <property type="match status" value="1"/>
</dbReference>
<evidence type="ECO:0000259" key="7">
    <source>
        <dbReference type="PROSITE" id="PS50850"/>
    </source>
</evidence>
<dbReference type="InterPro" id="IPR020846">
    <property type="entry name" value="MFS_dom"/>
</dbReference>
<dbReference type="PROSITE" id="PS50850">
    <property type="entry name" value="MFS"/>
    <property type="match status" value="1"/>
</dbReference>
<sequence length="403" mass="42078">MSKKRPVLRLFPVLLLNLIGFAIAIPVLPALAKDLGGDAVDIGFLYAIQAFGQFVMAPVWGAISDRFGRKRTLIATFVTAGIFEFLTALTPTLWLLYVLRLLVGMCAGNVATASALIADATDAETRSKGMAVIGISFGVGFTVGAGLGAGISTLEQAGPGLLGSGLPFAVASGIYLLTTLLGIVLLVEPAKSADARRQNRVQVGLRAIADTLQRRPVAIMCTIFFFYTLAITILEGTFFVFADAVFGWEVKEVGFAFAGLGLLMALVQGGIGRISAKIGDRNMAGIGIFLLAVGLAIAPTVKVAAFLVGFLGIATVGRALVHPALLSLTSELSERSDETGKLMGVLQSFGSLARIIGPGLGGLIFQYVAIEAPFWIAGFLLFLAGIWWLGATSSEMGAAAEST</sequence>
<evidence type="ECO:0000256" key="1">
    <source>
        <dbReference type="ARBA" id="ARBA00004141"/>
    </source>
</evidence>
<feature type="transmembrane region" description="Helical" evidence="6">
    <location>
        <begin position="72"/>
        <end position="89"/>
    </location>
</feature>
<evidence type="ECO:0000256" key="2">
    <source>
        <dbReference type="ARBA" id="ARBA00022448"/>
    </source>
</evidence>
<keyword evidence="5 6" id="KW-0472">Membrane</keyword>
<feature type="transmembrane region" description="Helical" evidence="6">
    <location>
        <begin position="44"/>
        <end position="63"/>
    </location>
</feature>
<feature type="transmembrane region" description="Helical" evidence="6">
    <location>
        <begin position="7"/>
        <end position="32"/>
    </location>
</feature>
<keyword evidence="9" id="KW-1185">Reference proteome</keyword>
<proteinExistence type="predicted"/>
<feature type="transmembrane region" description="Helical" evidence="6">
    <location>
        <begin position="349"/>
        <end position="368"/>
    </location>
</feature>
<protein>
    <submittedName>
        <fullName evidence="8">MFS transporter</fullName>
    </submittedName>
</protein>
<accession>A0A4Y6PQ11</accession>
<evidence type="ECO:0000256" key="5">
    <source>
        <dbReference type="ARBA" id="ARBA00023136"/>
    </source>
</evidence>
<evidence type="ECO:0000256" key="3">
    <source>
        <dbReference type="ARBA" id="ARBA00022692"/>
    </source>
</evidence>
<dbReference type="AlphaFoldDB" id="A0A4Y6PQ11"/>
<evidence type="ECO:0000313" key="9">
    <source>
        <dbReference type="Proteomes" id="UP000315995"/>
    </source>
</evidence>
<feature type="transmembrane region" description="Helical" evidence="6">
    <location>
        <begin position="283"/>
        <end position="301"/>
    </location>
</feature>
<dbReference type="PANTHER" id="PTHR23504:SF15">
    <property type="entry name" value="MAJOR FACILITATOR SUPERFAMILY (MFS) PROFILE DOMAIN-CONTAINING PROTEIN"/>
    <property type="match status" value="1"/>
</dbReference>
<dbReference type="GO" id="GO:0022857">
    <property type="term" value="F:transmembrane transporter activity"/>
    <property type="evidence" value="ECO:0007669"/>
    <property type="project" value="InterPro"/>
</dbReference>
<dbReference type="CDD" id="cd17330">
    <property type="entry name" value="MFS_SLC46_TetA_like"/>
    <property type="match status" value="1"/>
</dbReference>